<evidence type="ECO:0000256" key="1">
    <source>
        <dbReference type="ARBA" id="ARBA00022741"/>
    </source>
</evidence>
<dbReference type="Gene3D" id="3.40.50.300">
    <property type="entry name" value="P-loop containing nucleotide triphosphate hydrolases"/>
    <property type="match status" value="1"/>
</dbReference>
<dbReference type="PROSITE" id="PS51194">
    <property type="entry name" value="HELICASE_CTER"/>
    <property type="match status" value="1"/>
</dbReference>
<dbReference type="InterPro" id="IPR001650">
    <property type="entry name" value="Helicase_C-like"/>
</dbReference>
<evidence type="ECO:0000256" key="3">
    <source>
        <dbReference type="ARBA" id="ARBA00022806"/>
    </source>
</evidence>
<dbReference type="GO" id="GO:0016787">
    <property type="term" value="F:hydrolase activity"/>
    <property type="evidence" value="ECO:0007669"/>
    <property type="project" value="UniProtKB-KW"/>
</dbReference>
<dbReference type="CDD" id="cd18011">
    <property type="entry name" value="DEXDc_RapA"/>
    <property type="match status" value="1"/>
</dbReference>
<keyword evidence="4" id="KW-0067">ATP-binding</keyword>
<keyword evidence="1" id="KW-0547">Nucleotide-binding</keyword>
<evidence type="ECO:0000313" key="8">
    <source>
        <dbReference type="Proteomes" id="UP000317990"/>
    </source>
</evidence>
<dbReference type="GO" id="GO:0005524">
    <property type="term" value="F:ATP binding"/>
    <property type="evidence" value="ECO:0007669"/>
    <property type="project" value="UniProtKB-KW"/>
</dbReference>
<dbReference type="InterPro" id="IPR049730">
    <property type="entry name" value="SNF2/RAD54-like_C"/>
</dbReference>
<proteinExistence type="predicted"/>
<feature type="domain" description="Helicase ATP-binding" evidence="5">
    <location>
        <begin position="124"/>
        <end position="298"/>
    </location>
</feature>
<reference evidence="7 8" key="1">
    <citation type="journal article" date="2019" name="mSystems">
        <title>Life at home and on the roam: Genomic adaptions reflect the dual lifestyle of an intracellular, facultative symbiont.</title>
        <authorList>
            <person name="Burgsdorf I."/>
        </authorList>
    </citation>
    <scope>NUCLEOTIDE SEQUENCE [LARGE SCALE GENOMIC DNA]</scope>
    <source>
        <strain evidence="7">277cV</strain>
    </source>
</reference>
<dbReference type="InterPro" id="IPR027417">
    <property type="entry name" value="P-loop_NTPase"/>
</dbReference>
<feature type="domain" description="Helicase C-terminal" evidence="6">
    <location>
        <begin position="490"/>
        <end position="661"/>
    </location>
</feature>
<dbReference type="PANTHER" id="PTHR45766:SF6">
    <property type="entry name" value="SWI_SNF-RELATED MATRIX-ASSOCIATED ACTIN-DEPENDENT REGULATOR OF CHROMATIN SUBFAMILY A-LIKE PROTEIN 1"/>
    <property type="match status" value="1"/>
</dbReference>
<dbReference type="InterPro" id="IPR014001">
    <property type="entry name" value="Helicase_ATP-bd"/>
</dbReference>
<dbReference type="EMBL" id="SRMO01000089">
    <property type="protein sequence ID" value="TGG90354.1"/>
    <property type="molecule type" value="Genomic_DNA"/>
</dbReference>
<dbReference type="GO" id="GO:0004386">
    <property type="term" value="F:helicase activity"/>
    <property type="evidence" value="ECO:0007669"/>
    <property type="project" value="UniProtKB-KW"/>
</dbReference>
<accession>A0A524RKM7</accession>
<protein>
    <submittedName>
        <fullName evidence="7">Helicase SNF2</fullName>
    </submittedName>
</protein>
<dbReference type="CDD" id="cd18793">
    <property type="entry name" value="SF2_C_SNF"/>
    <property type="match status" value="1"/>
</dbReference>
<dbReference type="Pfam" id="PF00271">
    <property type="entry name" value="Helicase_C"/>
    <property type="match status" value="1"/>
</dbReference>
<dbReference type="Pfam" id="PF00176">
    <property type="entry name" value="SNF2-rel_dom"/>
    <property type="match status" value="1"/>
</dbReference>
<name>A0A524RKM7_9CHRO</name>
<evidence type="ECO:0000259" key="5">
    <source>
        <dbReference type="PROSITE" id="PS51192"/>
    </source>
</evidence>
<keyword evidence="2" id="KW-0378">Hydrolase</keyword>
<dbReference type="Gene3D" id="3.40.50.10810">
    <property type="entry name" value="Tandem AAA-ATPase domain"/>
    <property type="match status" value="1"/>
</dbReference>
<evidence type="ECO:0000313" key="7">
    <source>
        <dbReference type="EMBL" id="TGG90354.1"/>
    </source>
</evidence>
<dbReference type="PROSITE" id="PS51192">
    <property type="entry name" value="HELICASE_ATP_BIND_1"/>
    <property type="match status" value="1"/>
</dbReference>
<gene>
    <name evidence="7" type="ORF">ERJ67_11040</name>
</gene>
<dbReference type="PANTHER" id="PTHR45766">
    <property type="entry name" value="DNA ANNEALING HELICASE AND ENDONUCLEASE ZRANB3 FAMILY MEMBER"/>
    <property type="match status" value="1"/>
</dbReference>
<dbReference type="InterPro" id="IPR057342">
    <property type="entry name" value="DEXDc_RapA"/>
</dbReference>
<dbReference type="InterPro" id="IPR000330">
    <property type="entry name" value="SNF2_N"/>
</dbReference>
<organism evidence="7 8">
    <name type="scientific">Aphanocapsa feldmannii 277cV</name>
    <dbReference type="NCBI Taxonomy" id="2507553"/>
    <lineage>
        <taxon>Bacteria</taxon>
        <taxon>Bacillati</taxon>
        <taxon>Cyanobacteriota</taxon>
        <taxon>Cyanophyceae</taxon>
        <taxon>Oscillatoriophycideae</taxon>
        <taxon>Chroococcales</taxon>
        <taxon>Microcystaceae</taxon>
        <taxon>Aphanocapsa</taxon>
    </lineage>
</organism>
<keyword evidence="3 7" id="KW-0347">Helicase</keyword>
<dbReference type="AlphaFoldDB" id="A0A524RKM7"/>
<evidence type="ECO:0000256" key="4">
    <source>
        <dbReference type="ARBA" id="ARBA00022840"/>
    </source>
</evidence>
<dbReference type="SUPFAM" id="SSF52540">
    <property type="entry name" value="P-loop containing nucleoside triphosphate hydrolases"/>
    <property type="match status" value="1"/>
</dbReference>
<sequence length="990" mass="109880">MTTAASASSLTTNIPSPGSIVKARGREWVALPQSSQEKQDQVLRLRPLAGGDQTTASLYWPLEGDAVRPASFEPPDPSQSGSLSSARLLRDALLLKLRAGAGPFRSLGNVALEPRPYQLVPLLMALKQPVTRVLIADEVGLGKTVEALLIGRELLDRGEIRRITVICPPHLCEKWKADMVRQFNLAAEVVRPGTAQKLERGLPAGKSIFDVILFTVVSLDWIKSDRNREGFLRSCDDFVIVDEAHTCAAGKGGGKQQRYQLLRGLAEKPDRHILLLTATPHSGDSEAFDNLLGLLDPKFAGLSDMPEGQRRKDLRDDLGNYFVQRRRQDLKLKQEWGTGGADFPDRETREATYTLTGDWGDLFEDVLEYARKLVRRSANASKLKKRMSWWAALALLRCISSSPAAASTSLRTKLLKLQGVDETDGAATDEEMVGDLEAMAQLAVLDGAEEELSGEEAAPGSDLADPADAEHLQDLIRRSDRLRGKAHDPKLRQLIKELKALLKDNYRPVVFCRFRPTAHYLAEQLEAELPKRRHVIRAVTGELPPEERVQRIQELQEEVANDRIPVLVATDCLSEGIDLQHTFDAVVHYDLCWNPTRHEQREGRVDRFGQARPAVRALMLHGGDSNPVDERVRSVILEKERTIRKELGVSVPIPGNANTITEAVLGSILGEQVLQTSLDLGLSGNTDTQQELEATLEAEWQSAKEKAKATRTIFAQRSLKPEEALREWDRSQESLGSEAAVERLVVSACRRLNLPIGRLQKTDGCWELDLSGLNKICEPLADRLRQHDLDGCLRLGFHSHVRDGALLVGRSHPLVVELADFVAERALSGLEPVPAARSAVVRTRAVQRRTRLLVLRLRHQLHQDRWTGRGYEALPDLLVEECLTVRADGEGVEPLEGAAALKLLEAEPIGNVDPGQRQHELREALAQLDPLQPALKALAERRAQLAEDDHRRVREASLRRGEALRMRFQCEPAPSVDVIGLFLLLPAPLL</sequence>
<dbReference type="Proteomes" id="UP000317990">
    <property type="component" value="Unassembled WGS sequence"/>
</dbReference>
<comment type="caution">
    <text evidence="7">The sequence shown here is derived from an EMBL/GenBank/DDBJ whole genome shotgun (WGS) entry which is preliminary data.</text>
</comment>
<dbReference type="SMART" id="SM00487">
    <property type="entry name" value="DEXDc"/>
    <property type="match status" value="1"/>
</dbReference>
<dbReference type="SMART" id="SM00490">
    <property type="entry name" value="HELICc"/>
    <property type="match status" value="1"/>
</dbReference>
<evidence type="ECO:0000256" key="2">
    <source>
        <dbReference type="ARBA" id="ARBA00022801"/>
    </source>
</evidence>
<dbReference type="InterPro" id="IPR038718">
    <property type="entry name" value="SNF2-like_sf"/>
</dbReference>
<evidence type="ECO:0000259" key="6">
    <source>
        <dbReference type="PROSITE" id="PS51194"/>
    </source>
</evidence>